<proteinExistence type="predicted"/>
<evidence type="ECO:0000256" key="2">
    <source>
        <dbReference type="ARBA" id="ARBA00022638"/>
    </source>
</evidence>
<keyword evidence="2" id="KW-0081">Bacteriolytic enzyme</keyword>
<sequence>MPDLDDVHLQKIEAVAHSEAMELLRSIHSMQPFPKVDALGIERHGFGRPIRKRPISEYAASVALSEDVKATVETLRVRVFELVAVHPEATSRLKYLYAIADLLGAEKVKDWSGLWDCLRRQDWDGAAVELLTAQWDRLFACDNLSKRHVMRLVHEVSRPNWGSYA</sequence>
<gene>
    <name evidence="3" type="ORF">LTT95_04420</name>
</gene>
<evidence type="ECO:0000313" key="4">
    <source>
        <dbReference type="Proteomes" id="UP001430360"/>
    </source>
</evidence>
<comment type="caution">
    <text evidence="3">The sequence shown here is derived from an EMBL/GenBank/DDBJ whole genome shotgun (WGS) entry which is preliminary data.</text>
</comment>
<dbReference type="Gene3D" id="1.10.530.40">
    <property type="match status" value="1"/>
</dbReference>
<organism evidence="3 4">
    <name type="scientific">Luteimonas fraxinea</name>
    <dbReference type="NCBI Taxonomy" id="2901869"/>
    <lineage>
        <taxon>Bacteria</taxon>
        <taxon>Pseudomonadati</taxon>
        <taxon>Pseudomonadota</taxon>
        <taxon>Gammaproteobacteria</taxon>
        <taxon>Lysobacterales</taxon>
        <taxon>Lysobacteraceae</taxon>
        <taxon>Luteimonas</taxon>
    </lineage>
</organism>
<keyword evidence="4" id="KW-1185">Reference proteome</keyword>
<reference evidence="3" key="1">
    <citation type="submission" date="2021-12" db="EMBL/GenBank/DDBJ databases">
        <authorList>
            <person name="Ulrich A."/>
        </authorList>
    </citation>
    <scope>NUCLEOTIDE SEQUENCE</scope>
    <source>
        <strain evidence="3">A1P009</strain>
    </source>
</reference>
<dbReference type="SUPFAM" id="SSF53955">
    <property type="entry name" value="Lysozyme-like"/>
    <property type="match status" value="1"/>
</dbReference>
<dbReference type="EMBL" id="JAJQKU010000001">
    <property type="protein sequence ID" value="MCD9096179.1"/>
    <property type="molecule type" value="Genomic_DNA"/>
</dbReference>
<keyword evidence="1" id="KW-0929">Antimicrobial</keyword>
<accession>A0ABS8UAV8</accession>
<dbReference type="Proteomes" id="UP001430360">
    <property type="component" value="Unassembled WGS sequence"/>
</dbReference>
<dbReference type="InterPro" id="IPR023347">
    <property type="entry name" value="Lysozyme_dom_sf"/>
</dbReference>
<name>A0ABS8UAV8_9GAMM</name>
<evidence type="ECO:0000256" key="1">
    <source>
        <dbReference type="ARBA" id="ARBA00022529"/>
    </source>
</evidence>
<dbReference type="InterPro" id="IPR023346">
    <property type="entry name" value="Lysozyme-like_dom_sf"/>
</dbReference>
<reference evidence="3" key="2">
    <citation type="journal article" date="2022" name="Syst. Appl. Microbiol.">
        <title>Physiological and genomic characterisation of Luteimonas fraxinea sp. nov., a bacterial species associated with trees tolerant to ash dieback.</title>
        <authorList>
            <person name="Ulrich K."/>
            <person name="Becker R."/>
            <person name="Behrendt U."/>
            <person name="Kube M."/>
            <person name="Schneck V."/>
            <person name="Ulrich A."/>
        </authorList>
    </citation>
    <scope>NUCLEOTIDE SEQUENCE</scope>
    <source>
        <strain evidence="3">A1P009</strain>
    </source>
</reference>
<dbReference type="RefSeq" id="WP_232134652.1">
    <property type="nucleotide sequence ID" value="NZ_JAJQKU010000001.1"/>
</dbReference>
<protein>
    <submittedName>
        <fullName evidence="3">Uncharacterized protein</fullName>
    </submittedName>
</protein>
<evidence type="ECO:0000313" key="3">
    <source>
        <dbReference type="EMBL" id="MCD9096179.1"/>
    </source>
</evidence>